<keyword evidence="3" id="KW-1185">Reference proteome</keyword>
<organism evidence="2 3">
    <name type="scientific">Corynebacterium urogenitale</name>
    <dbReference type="NCBI Taxonomy" id="2487892"/>
    <lineage>
        <taxon>Bacteria</taxon>
        <taxon>Bacillati</taxon>
        <taxon>Actinomycetota</taxon>
        <taxon>Actinomycetes</taxon>
        <taxon>Mycobacteriales</taxon>
        <taxon>Corynebacteriaceae</taxon>
        <taxon>Corynebacterium</taxon>
    </lineage>
</organism>
<evidence type="ECO:0000313" key="2">
    <source>
        <dbReference type="EMBL" id="QFQ01724.1"/>
    </source>
</evidence>
<dbReference type="InterPro" id="IPR016181">
    <property type="entry name" value="Acyl_CoA_acyltransferase"/>
</dbReference>
<dbReference type="InterPro" id="IPR000182">
    <property type="entry name" value="GNAT_dom"/>
</dbReference>
<dbReference type="CDD" id="cd04301">
    <property type="entry name" value="NAT_SF"/>
    <property type="match status" value="1"/>
</dbReference>
<keyword evidence="2" id="KW-0808">Transferase</keyword>
<sequence length="372" mass="40395">MTDTSFTAAAAGARRVPDLPFPLSRHTDPVSVVLGARVIVRYALDEPGQHGPKVSDAIGQLLSVNPLRIRPQTRTTGNAPGDPAQCVPEVVEIPADKVVVLKTLSAKPVRNSDIRNVESAIAEAFPGLEHREIGGWLARAGDGITERSNSAVPLGPSASTQPVPLDEIRAFYAQHNLPTQLLLPDRLGRTAEGLPGTRGPEIIIMTRDLDPHSAMASAESYAPGAEVAPPQGIEGTVEFRVDEEPDEQWLSMYHFRGQPLPRHALELLSARIEGSLSFGRLTVDGELAAITRGTVTEGGPHHWLGYSAVEVAHPFRRRGLGTYLGARMLDWGRQQGADRAYLEVIESNTAGRGLYHRLGFSEHHRHRNLRVV</sequence>
<dbReference type="OrthoDB" id="9775595at2"/>
<feature type="domain" description="N-acetyltransferase" evidence="1">
    <location>
        <begin position="237"/>
        <end position="372"/>
    </location>
</feature>
<dbReference type="RefSeq" id="WP_151902191.1">
    <property type="nucleotide sequence ID" value="NZ_CP045032.1"/>
</dbReference>
<dbReference type="EMBL" id="CP045032">
    <property type="protein sequence ID" value="QFQ01724.1"/>
    <property type="molecule type" value="Genomic_DNA"/>
</dbReference>
<gene>
    <name evidence="2" type="ORF">CUROG_01620</name>
</gene>
<dbReference type="Pfam" id="PF24551">
    <property type="entry name" value="SH3_Rv0428c"/>
    <property type="match status" value="1"/>
</dbReference>
<proteinExistence type="predicted"/>
<name>A0A5J6Z416_9CORY</name>
<dbReference type="Proteomes" id="UP000326711">
    <property type="component" value="Chromosome"/>
</dbReference>
<protein>
    <submittedName>
        <fullName evidence="2">Acetyltransferase (GNAT) family protein</fullName>
    </submittedName>
</protein>
<dbReference type="SUPFAM" id="SSF55729">
    <property type="entry name" value="Acyl-CoA N-acyltransferases (Nat)"/>
    <property type="match status" value="1"/>
</dbReference>
<dbReference type="AlphaFoldDB" id="A0A5J6Z416"/>
<dbReference type="Pfam" id="PF24553">
    <property type="entry name" value="Rv0428c_C"/>
    <property type="match status" value="1"/>
</dbReference>
<dbReference type="InterPro" id="IPR056935">
    <property type="entry name" value="Rv0428c-like_C"/>
</dbReference>
<accession>A0A5J6Z416</accession>
<dbReference type="GO" id="GO:0016747">
    <property type="term" value="F:acyltransferase activity, transferring groups other than amino-acyl groups"/>
    <property type="evidence" value="ECO:0007669"/>
    <property type="project" value="InterPro"/>
</dbReference>
<evidence type="ECO:0000313" key="3">
    <source>
        <dbReference type="Proteomes" id="UP000326711"/>
    </source>
</evidence>
<dbReference type="Gene3D" id="3.40.630.30">
    <property type="match status" value="1"/>
</dbReference>
<dbReference type="InterPro" id="IPR056934">
    <property type="entry name" value="SH3_Rv0428c"/>
</dbReference>
<evidence type="ECO:0000259" key="1">
    <source>
        <dbReference type="PROSITE" id="PS51186"/>
    </source>
</evidence>
<reference evidence="3" key="1">
    <citation type="submission" date="2019-10" db="EMBL/GenBank/DDBJ databases">
        <title>Complete genome sequence of Corynebacterium urogenitalis DSM 108747, isolated from the genital tract of a cow.</title>
        <authorList>
            <person name="Ruckert C."/>
            <person name="Ballas P."/>
            <person name="Wagener K."/>
            <person name="Drillich M."/>
            <person name="Kaempfer P."/>
            <person name="Busse H.-J."/>
            <person name="Ehling-Schulz M."/>
        </authorList>
    </citation>
    <scope>NUCLEOTIDE SEQUENCE [LARGE SCALE GENOMIC DNA]</scope>
    <source>
        <strain evidence="3">LMM 1652</strain>
    </source>
</reference>
<dbReference type="PROSITE" id="PS51186">
    <property type="entry name" value="GNAT"/>
    <property type="match status" value="1"/>
</dbReference>
<dbReference type="KEGG" id="cuo:CUROG_01620"/>